<sequence>MKMGEKLKLEEKLMRFAVPALYNKMVETFSAVNLHPHDVQGTVVKDESGFTVTLRFAADFSTSVSAHISFEQADHPDDEVTRFLDDAARKCKSQLISDYYKMIKL</sequence>
<organism evidence="1 2">
    <name type="scientific">Neobacillus mesonae</name>
    <dbReference type="NCBI Taxonomy" id="1193713"/>
    <lineage>
        <taxon>Bacteria</taxon>
        <taxon>Bacillati</taxon>
        <taxon>Bacillota</taxon>
        <taxon>Bacilli</taxon>
        <taxon>Bacillales</taxon>
        <taxon>Bacillaceae</taxon>
        <taxon>Neobacillus</taxon>
    </lineage>
</organism>
<evidence type="ECO:0000313" key="1">
    <source>
        <dbReference type="EMBL" id="AZU62974.1"/>
    </source>
</evidence>
<dbReference type="KEGG" id="nmk:CHR53_17905"/>
<name>A0A3Q9QW75_9BACI</name>
<proteinExistence type="predicted"/>
<dbReference type="EMBL" id="CP022572">
    <property type="protein sequence ID" value="AZU62974.1"/>
    <property type="molecule type" value="Genomic_DNA"/>
</dbReference>
<dbReference type="STRING" id="1193713.GCA_001636315_00416"/>
<gene>
    <name evidence="1" type="ORF">CHR53_17905</name>
</gene>
<keyword evidence="2" id="KW-1185">Reference proteome</keyword>
<dbReference type="AlphaFoldDB" id="A0A3Q9QW75"/>
<reference evidence="1 2" key="1">
    <citation type="submission" date="2017-07" db="EMBL/GenBank/DDBJ databases">
        <title>The complete genome sequence of Bacillus mesonae strain H20-5, an efficient strain improving plant abiotic stress resistance.</title>
        <authorList>
            <person name="Kim S.Y."/>
            <person name="Song H."/>
            <person name="Sang M.K."/>
            <person name="Weon H.-Y."/>
            <person name="Song J."/>
        </authorList>
    </citation>
    <scope>NUCLEOTIDE SEQUENCE [LARGE SCALE GENOMIC DNA]</scope>
    <source>
        <strain evidence="1 2">H20-5</strain>
    </source>
</reference>
<accession>A0A3Q9QW75</accession>
<dbReference type="Proteomes" id="UP000282892">
    <property type="component" value="Chromosome"/>
</dbReference>
<dbReference type="OrthoDB" id="2629255at2"/>
<protein>
    <submittedName>
        <fullName evidence="1">Uncharacterized protein</fullName>
    </submittedName>
</protein>
<evidence type="ECO:0000313" key="2">
    <source>
        <dbReference type="Proteomes" id="UP000282892"/>
    </source>
</evidence>